<keyword evidence="10" id="KW-1185">Reference proteome</keyword>
<dbReference type="InterPro" id="IPR033659">
    <property type="entry name" value="Ferrochelatase_N"/>
</dbReference>
<evidence type="ECO:0000313" key="10">
    <source>
        <dbReference type="Proteomes" id="UP000234479"/>
    </source>
</evidence>
<dbReference type="GO" id="GO:0046872">
    <property type="term" value="F:metal ion binding"/>
    <property type="evidence" value="ECO:0007669"/>
    <property type="project" value="UniProtKB-KW"/>
</dbReference>
<keyword evidence="7" id="KW-0479">Metal-binding</keyword>
<keyword evidence="2 7" id="KW-0408">Iron</keyword>
<dbReference type="EC" id="4.98.1.1" evidence="7 8"/>
<dbReference type="EMBL" id="PJRS01000049">
    <property type="protein sequence ID" value="PLR18697.1"/>
    <property type="molecule type" value="Genomic_DNA"/>
</dbReference>
<dbReference type="InterPro" id="IPR033644">
    <property type="entry name" value="Ferrochelatase_C"/>
</dbReference>
<comment type="subcellular location">
    <subcellularLocation>
        <location evidence="7 8">Cytoplasm</location>
    </subcellularLocation>
</comment>
<comment type="function">
    <text evidence="7 8">Catalyzes the ferrous insertion into protoporphyrin IX.</text>
</comment>
<comment type="caution">
    <text evidence="9">The sequence shown here is derived from an EMBL/GenBank/DDBJ whole genome shotgun (WGS) entry which is preliminary data.</text>
</comment>
<dbReference type="InterPro" id="IPR019772">
    <property type="entry name" value="Ferrochelatase_AS"/>
</dbReference>
<gene>
    <name evidence="7 9" type="primary">hemH</name>
    <name evidence="9" type="ORF">SGCZBJ_23890</name>
</gene>
<evidence type="ECO:0000256" key="1">
    <source>
        <dbReference type="ARBA" id="ARBA00007718"/>
    </source>
</evidence>
<feature type="binding site" evidence="7">
    <location>
        <position position="319"/>
    </location>
    <ligand>
        <name>Fe(2+)</name>
        <dbReference type="ChEBI" id="CHEBI:29033"/>
    </ligand>
</feature>
<dbReference type="NCBIfam" id="TIGR00109">
    <property type="entry name" value="hemH"/>
    <property type="match status" value="1"/>
</dbReference>
<comment type="pathway">
    <text evidence="7 8">Porphyrin-containing compound metabolism; protoheme biosynthesis; protoheme from protoporphyrin-IX: step 1/1.</text>
</comment>
<keyword evidence="5 7" id="KW-0627">Porphyrin biosynthesis</keyword>
<evidence type="ECO:0000256" key="4">
    <source>
        <dbReference type="ARBA" id="ARBA00023239"/>
    </source>
</evidence>
<dbReference type="AlphaFoldDB" id="A0A2N5CY10"/>
<organism evidence="9 10">
    <name type="scientific">Caulobacter zeae</name>
    <dbReference type="NCBI Taxonomy" id="2055137"/>
    <lineage>
        <taxon>Bacteria</taxon>
        <taxon>Pseudomonadati</taxon>
        <taxon>Pseudomonadota</taxon>
        <taxon>Alphaproteobacteria</taxon>
        <taxon>Caulobacterales</taxon>
        <taxon>Caulobacteraceae</taxon>
        <taxon>Caulobacter</taxon>
    </lineage>
</organism>
<reference evidence="9 10" key="1">
    <citation type="submission" date="2017-12" db="EMBL/GenBank/DDBJ databases">
        <title>The genome sequence of Caulobacter sp. 410.</title>
        <authorList>
            <person name="Gao J."/>
            <person name="Mao X."/>
            <person name="Sun J."/>
        </authorList>
    </citation>
    <scope>NUCLEOTIDE SEQUENCE [LARGE SCALE GENOMIC DNA]</scope>
    <source>
        <strain evidence="9 10">410</strain>
    </source>
</reference>
<dbReference type="CDD" id="cd03411">
    <property type="entry name" value="Ferrochelatase_N"/>
    <property type="match status" value="1"/>
</dbReference>
<proteinExistence type="inferred from homology"/>
<dbReference type="GO" id="GO:0006783">
    <property type="term" value="P:heme biosynthetic process"/>
    <property type="evidence" value="ECO:0007669"/>
    <property type="project" value="UniProtKB-UniRule"/>
</dbReference>
<keyword evidence="7 8" id="KW-0963">Cytoplasm</keyword>
<sequence>MGAGPLYLQPGSRHLARHTDRSCRAGAEAGDRPVNQLKSGAEAGRRIAVVLFNLGGPDGQAAVRPFLFNLFRDPAIIQAPFFVRYPVAALISTTRAKSARANYALMGGGSPLLPETDRQARALEAVLAERLPGDTVKAFVAMRYWDPLTGETAKAVKAWKPDEVVLLPLYPQYSTTTTASSLKAWSKAYRKGPGRTTTVCCYPTADGFVQAHADLVRAEYVKAGSPKPARILFSAHGLPEKVITAGDPYQRQVEATAAAVVEKLGDILGEGVDWKISYQSRVGPLKWIGPSTDEEVEAAAHEGLALVVTPIAFVSEHIETLVELDVEYRELFYAHGGSIYARAPALGVAPAFIDCLGTLVTEALSSEASQVCGSDQPCPKAAPGARA</sequence>
<evidence type="ECO:0000256" key="3">
    <source>
        <dbReference type="ARBA" id="ARBA00023133"/>
    </source>
</evidence>
<accession>A0A2N5CY10</accession>
<keyword evidence="4 7" id="KW-0456">Lyase</keyword>
<dbReference type="HAMAP" id="MF_00323">
    <property type="entry name" value="Ferrochelatase"/>
    <property type="match status" value="1"/>
</dbReference>
<evidence type="ECO:0000313" key="9">
    <source>
        <dbReference type="EMBL" id="PLR18697.1"/>
    </source>
</evidence>
<evidence type="ECO:0000256" key="6">
    <source>
        <dbReference type="ARBA" id="ARBA00024536"/>
    </source>
</evidence>
<dbReference type="Gene3D" id="3.40.50.1400">
    <property type="match status" value="2"/>
</dbReference>
<dbReference type="Proteomes" id="UP000234479">
    <property type="component" value="Unassembled WGS sequence"/>
</dbReference>
<evidence type="ECO:0000256" key="2">
    <source>
        <dbReference type="ARBA" id="ARBA00023004"/>
    </source>
</evidence>
<dbReference type="GO" id="GO:0005737">
    <property type="term" value="C:cytoplasm"/>
    <property type="evidence" value="ECO:0007669"/>
    <property type="project" value="UniProtKB-SubCell"/>
</dbReference>
<dbReference type="CDD" id="cd00419">
    <property type="entry name" value="Ferrochelatase_C"/>
    <property type="match status" value="1"/>
</dbReference>
<evidence type="ECO:0000256" key="7">
    <source>
        <dbReference type="HAMAP-Rule" id="MF_00323"/>
    </source>
</evidence>
<dbReference type="GO" id="GO:0004325">
    <property type="term" value="F:ferrochelatase activity"/>
    <property type="evidence" value="ECO:0007669"/>
    <property type="project" value="UniProtKB-UniRule"/>
</dbReference>
<evidence type="ECO:0000256" key="8">
    <source>
        <dbReference type="RuleBase" id="RU000607"/>
    </source>
</evidence>
<comment type="catalytic activity">
    <reaction evidence="6">
        <text>Fe-coproporphyrin III + 2 H(+) = coproporphyrin III + Fe(2+)</text>
        <dbReference type="Rhea" id="RHEA:49572"/>
        <dbReference type="ChEBI" id="CHEBI:15378"/>
        <dbReference type="ChEBI" id="CHEBI:29033"/>
        <dbReference type="ChEBI" id="CHEBI:68438"/>
        <dbReference type="ChEBI" id="CHEBI:131725"/>
        <dbReference type="EC" id="4.99.1.9"/>
    </reaction>
    <physiologicalReaction direction="right-to-left" evidence="6">
        <dbReference type="Rhea" id="RHEA:49574"/>
    </physiologicalReaction>
</comment>
<dbReference type="OrthoDB" id="9809741at2"/>
<keyword evidence="3 7" id="KW-0350">Heme biosynthesis</keyword>
<evidence type="ECO:0000256" key="5">
    <source>
        <dbReference type="ARBA" id="ARBA00023244"/>
    </source>
</evidence>
<feature type="binding site" evidence="7">
    <location>
        <position position="236"/>
    </location>
    <ligand>
        <name>Fe(2+)</name>
        <dbReference type="ChEBI" id="CHEBI:29033"/>
    </ligand>
</feature>
<protein>
    <recommendedName>
        <fullName evidence="7 8">Ferrochelatase</fullName>
        <ecNumber evidence="7 8">4.98.1.1</ecNumber>
    </recommendedName>
    <alternativeName>
        <fullName evidence="7">Heme synthase</fullName>
    </alternativeName>
    <alternativeName>
        <fullName evidence="7">Protoheme ferro-lyase</fullName>
    </alternativeName>
</protein>
<dbReference type="SUPFAM" id="SSF53800">
    <property type="entry name" value="Chelatase"/>
    <property type="match status" value="1"/>
</dbReference>
<dbReference type="UniPathway" id="UPA00252">
    <property type="reaction ID" value="UER00325"/>
</dbReference>
<dbReference type="InterPro" id="IPR001015">
    <property type="entry name" value="Ferrochelatase"/>
</dbReference>
<dbReference type="PROSITE" id="PS00534">
    <property type="entry name" value="FERROCHELATASE"/>
    <property type="match status" value="1"/>
</dbReference>
<comment type="similarity">
    <text evidence="1 7 8">Belongs to the ferrochelatase family.</text>
</comment>
<comment type="catalytic activity">
    <reaction evidence="7 8">
        <text>heme b + 2 H(+) = protoporphyrin IX + Fe(2+)</text>
        <dbReference type="Rhea" id="RHEA:22584"/>
        <dbReference type="ChEBI" id="CHEBI:15378"/>
        <dbReference type="ChEBI" id="CHEBI:29033"/>
        <dbReference type="ChEBI" id="CHEBI:57306"/>
        <dbReference type="ChEBI" id="CHEBI:60344"/>
        <dbReference type="EC" id="4.98.1.1"/>
    </reaction>
</comment>
<dbReference type="Pfam" id="PF00762">
    <property type="entry name" value="Ferrochelatase"/>
    <property type="match status" value="1"/>
</dbReference>
<dbReference type="PANTHER" id="PTHR11108">
    <property type="entry name" value="FERROCHELATASE"/>
    <property type="match status" value="1"/>
</dbReference>
<name>A0A2N5CY10_9CAUL</name>
<dbReference type="PANTHER" id="PTHR11108:SF1">
    <property type="entry name" value="FERROCHELATASE, MITOCHONDRIAL"/>
    <property type="match status" value="1"/>
</dbReference>